<evidence type="ECO:0000313" key="2">
    <source>
        <dbReference type="EMBL" id="KAF9694141.1"/>
    </source>
</evidence>
<dbReference type="EMBL" id="RZGK01000014">
    <property type="protein sequence ID" value="KAF9694141.1"/>
    <property type="molecule type" value="Genomic_DNA"/>
</dbReference>
<feature type="region of interest" description="Disordered" evidence="1">
    <location>
        <begin position="1"/>
        <end position="75"/>
    </location>
</feature>
<feature type="compositionally biased region" description="Basic and acidic residues" evidence="1">
    <location>
        <begin position="31"/>
        <end position="46"/>
    </location>
</feature>
<name>A0A8H7IYZ5_9PLEO</name>
<sequence>MAREKIPKSRVKNARTEPYRKPTKGPEAADTEGRSDSEDEGRDKENASPQVDSAPGTKAKAAPKKNEGAGAEKASADLPDRYLDIVLEEKKGEVPCYDNAAAVRRKLNALLDKKVKIPGSTKTFNKTSLSKEMCEIAQRHHPIETTAGNRSDGPSVRALTAFLKKSGGMGGGDSETYYYGNMLLEMMRIWTGEKKSKAREKAEEEFPNGRYRTDPAHFRILCRPGEQPSRSEVANMKR</sequence>
<keyword evidence="3" id="KW-1185">Reference proteome</keyword>
<organism evidence="2 3">
    <name type="scientific">Ascochyta lentis</name>
    <dbReference type="NCBI Taxonomy" id="205686"/>
    <lineage>
        <taxon>Eukaryota</taxon>
        <taxon>Fungi</taxon>
        <taxon>Dikarya</taxon>
        <taxon>Ascomycota</taxon>
        <taxon>Pezizomycotina</taxon>
        <taxon>Dothideomycetes</taxon>
        <taxon>Pleosporomycetidae</taxon>
        <taxon>Pleosporales</taxon>
        <taxon>Pleosporineae</taxon>
        <taxon>Didymellaceae</taxon>
        <taxon>Ascochyta</taxon>
    </lineage>
</organism>
<evidence type="ECO:0000313" key="3">
    <source>
        <dbReference type="Proteomes" id="UP000651452"/>
    </source>
</evidence>
<evidence type="ECO:0000256" key="1">
    <source>
        <dbReference type="SAM" id="MobiDB-lite"/>
    </source>
</evidence>
<proteinExistence type="predicted"/>
<dbReference type="AlphaFoldDB" id="A0A8H7IYZ5"/>
<reference evidence="2" key="1">
    <citation type="submission" date="2018-12" db="EMBL/GenBank/DDBJ databases">
        <authorList>
            <person name="Syme R.A."/>
            <person name="Farfan-Caceres L."/>
            <person name="Lichtenzveig J."/>
        </authorList>
    </citation>
    <scope>NUCLEOTIDE SEQUENCE</scope>
    <source>
        <strain evidence="2">Al4</strain>
    </source>
</reference>
<dbReference type="OrthoDB" id="2592504at2759"/>
<dbReference type="Proteomes" id="UP000651452">
    <property type="component" value="Unassembled WGS sequence"/>
</dbReference>
<accession>A0A8H7IYZ5</accession>
<gene>
    <name evidence="2" type="ORF">EKO04_008074</name>
</gene>
<protein>
    <submittedName>
        <fullName evidence="2">Uncharacterized protein</fullName>
    </submittedName>
</protein>
<comment type="caution">
    <text evidence="2">The sequence shown here is derived from an EMBL/GenBank/DDBJ whole genome shotgun (WGS) entry which is preliminary data.</text>
</comment>
<reference evidence="2" key="2">
    <citation type="submission" date="2020-09" db="EMBL/GenBank/DDBJ databases">
        <title>Reference genome assembly for Australian Ascochyta lentis isolate Al4.</title>
        <authorList>
            <person name="Lee R.C."/>
            <person name="Farfan-Caceres L.M."/>
            <person name="Debler J.W."/>
            <person name="Williams A.H."/>
            <person name="Henares B.M."/>
        </authorList>
    </citation>
    <scope>NUCLEOTIDE SEQUENCE</scope>
    <source>
        <strain evidence="2">Al4</strain>
    </source>
</reference>